<dbReference type="Proteomes" id="UP000694843">
    <property type="component" value="Unplaced"/>
</dbReference>
<protein>
    <submittedName>
        <fullName evidence="3">Uncharacterized protein LOC108682992</fullName>
    </submittedName>
</protein>
<dbReference type="AlphaFoldDB" id="A0A8B7PNH4"/>
<feature type="signal peptide" evidence="1">
    <location>
        <begin position="1"/>
        <end position="23"/>
    </location>
</feature>
<accession>A0A8B7PNH4</accession>
<dbReference type="KEGG" id="hazt:108682992"/>
<feature type="chain" id="PRO_5034537260" evidence="1">
    <location>
        <begin position="24"/>
        <end position="185"/>
    </location>
</feature>
<dbReference type="GeneID" id="108682992"/>
<organism evidence="2 3">
    <name type="scientific">Hyalella azteca</name>
    <name type="common">Amphipod</name>
    <dbReference type="NCBI Taxonomy" id="294128"/>
    <lineage>
        <taxon>Eukaryota</taxon>
        <taxon>Metazoa</taxon>
        <taxon>Ecdysozoa</taxon>
        <taxon>Arthropoda</taxon>
        <taxon>Crustacea</taxon>
        <taxon>Multicrustacea</taxon>
        <taxon>Malacostraca</taxon>
        <taxon>Eumalacostraca</taxon>
        <taxon>Peracarida</taxon>
        <taxon>Amphipoda</taxon>
        <taxon>Senticaudata</taxon>
        <taxon>Talitrida</taxon>
        <taxon>Talitroidea</taxon>
        <taxon>Hyalellidae</taxon>
        <taxon>Hyalella</taxon>
    </lineage>
</organism>
<gene>
    <name evidence="3" type="primary">LOC108682992</name>
</gene>
<reference evidence="3" key="1">
    <citation type="submission" date="2025-08" db="UniProtKB">
        <authorList>
            <consortium name="RefSeq"/>
        </authorList>
    </citation>
    <scope>IDENTIFICATION</scope>
    <source>
        <tissue evidence="3">Whole organism</tissue>
    </source>
</reference>
<name>A0A8B7PNH4_HYAAZ</name>
<evidence type="ECO:0000313" key="2">
    <source>
        <dbReference type="Proteomes" id="UP000694843"/>
    </source>
</evidence>
<evidence type="ECO:0000256" key="1">
    <source>
        <dbReference type="SAM" id="SignalP"/>
    </source>
</evidence>
<sequence length="185" mass="20235">MLRPVSLSAVLVILAIIFPATNSEENKLTCYNCRGYRAGELEDAVTNNPDCDVDSFSPTSLHTVTEVEKNDTTFAVCYTFVIRDGVHNEKRPYTKRGLAYSTIVPNLSSMDRFFRDLSSLDGEDVYSRASPSSQVDSVSAGKKLAANININIEICQDDLCNNKNSASNSGLLSLLLVLCLSIIIV</sequence>
<dbReference type="RefSeq" id="XP_018027753.1">
    <property type="nucleotide sequence ID" value="XM_018172264.2"/>
</dbReference>
<keyword evidence="2" id="KW-1185">Reference proteome</keyword>
<proteinExistence type="predicted"/>
<evidence type="ECO:0000313" key="3">
    <source>
        <dbReference type="RefSeq" id="XP_018027753.1"/>
    </source>
</evidence>
<keyword evidence="1" id="KW-0732">Signal</keyword>